<feature type="active site" description="Proton acceptor; for processing activity" evidence="15">
    <location>
        <position position="295"/>
    </location>
</feature>
<feature type="binding site" evidence="16">
    <location>
        <position position="274"/>
    </location>
    <ligand>
        <name>substrate</name>
    </ligand>
</feature>
<feature type="site" description="Cleavage (non-hydrolytic); by autolysis" evidence="18">
    <location>
        <begin position="85"/>
        <end position="86"/>
    </location>
</feature>
<dbReference type="PANTHER" id="PTHR11570">
    <property type="entry name" value="S-ADENOSYLMETHIONINE DECARBOXYLASE"/>
    <property type="match status" value="1"/>
</dbReference>
<dbReference type="SUPFAM" id="SSF56276">
    <property type="entry name" value="S-adenosylmethionine decarboxylase"/>
    <property type="match status" value="2"/>
</dbReference>
<keyword evidence="6" id="KW-0210">Decarboxylase</keyword>
<dbReference type="InterPro" id="IPR018166">
    <property type="entry name" value="S-AdoMet_deCO2ase_CS"/>
</dbReference>
<organism evidence="20 21">
    <name type="scientific">Toxocara canis</name>
    <name type="common">Canine roundworm</name>
    <dbReference type="NCBI Taxonomy" id="6265"/>
    <lineage>
        <taxon>Eukaryota</taxon>
        <taxon>Metazoa</taxon>
        <taxon>Ecdysozoa</taxon>
        <taxon>Nematoda</taxon>
        <taxon>Chromadorea</taxon>
        <taxon>Rhabditida</taxon>
        <taxon>Spirurina</taxon>
        <taxon>Ascaridomorpha</taxon>
        <taxon>Ascaridoidea</taxon>
        <taxon>Toxocaridae</taxon>
        <taxon>Toxocara</taxon>
    </lineage>
</organism>
<keyword evidence="11" id="KW-0456">Lyase</keyword>
<comment type="cofactor">
    <cofactor evidence="1">
        <name>pyruvate</name>
        <dbReference type="ChEBI" id="CHEBI:15361"/>
    </cofactor>
</comment>
<reference evidence="20 21" key="1">
    <citation type="submission" date="2014-11" db="EMBL/GenBank/DDBJ databases">
        <title>Genetic blueprint of the zoonotic pathogen Toxocara canis.</title>
        <authorList>
            <person name="Zhu X.-Q."/>
            <person name="Korhonen P.K."/>
            <person name="Cai H."/>
            <person name="Young N.D."/>
            <person name="Nejsum P."/>
            <person name="von Samson-Himmelstjerna G."/>
            <person name="Boag P.R."/>
            <person name="Tan P."/>
            <person name="Li Q."/>
            <person name="Min J."/>
            <person name="Yang Y."/>
            <person name="Wang X."/>
            <person name="Fang X."/>
            <person name="Hall R.S."/>
            <person name="Hofmann A."/>
            <person name="Sternberg P.W."/>
            <person name="Jex A.R."/>
            <person name="Gasser R.B."/>
        </authorList>
    </citation>
    <scope>NUCLEOTIDE SEQUENCE [LARGE SCALE GENOMIC DNA]</scope>
    <source>
        <strain evidence="20">PN_DK_2014</strain>
    </source>
</reference>
<comment type="catalytic activity">
    <reaction evidence="14">
        <text>S-adenosyl-L-methionine + H(+) = S-adenosyl 3-(methylsulfanyl)propylamine + CO2</text>
        <dbReference type="Rhea" id="RHEA:15981"/>
        <dbReference type="ChEBI" id="CHEBI:15378"/>
        <dbReference type="ChEBI" id="CHEBI:16526"/>
        <dbReference type="ChEBI" id="CHEBI:57443"/>
        <dbReference type="ChEBI" id="CHEBI:59789"/>
        <dbReference type="EC" id="4.1.1.50"/>
    </reaction>
</comment>
<feature type="active site" description="Proton acceptor; for processing activity" evidence="15">
    <location>
        <position position="280"/>
    </location>
</feature>
<keyword evidence="10" id="KW-0865">Zymogen</keyword>
<comment type="similarity">
    <text evidence="3">Belongs to the eukaryotic AdoMetDC family.</text>
</comment>
<evidence type="ECO:0000256" key="12">
    <source>
        <dbReference type="ARBA" id="ARBA00023270"/>
    </source>
</evidence>
<evidence type="ECO:0000256" key="18">
    <source>
        <dbReference type="PIRSR" id="PIRSR001355-4"/>
    </source>
</evidence>
<dbReference type="STRING" id="6265.A0A0B2UTR4"/>
<evidence type="ECO:0000256" key="2">
    <source>
        <dbReference type="ARBA" id="ARBA00004911"/>
    </source>
</evidence>
<dbReference type="GO" id="GO:0008295">
    <property type="term" value="P:spermidine biosynthetic process"/>
    <property type="evidence" value="ECO:0007669"/>
    <property type="project" value="UniProtKB-KW"/>
</dbReference>
<dbReference type="InterPro" id="IPR016067">
    <property type="entry name" value="S-AdoMet_deCO2ase_core"/>
</dbReference>
<feature type="binding site" evidence="16">
    <location>
        <position position="29"/>
    </location>
    <ligand>
        <name>substrate</name>
    </ligand>
</feature>
<keyword evidence="7 18" id="KW-0068">Autocatalytic cleavage</keyword>
<keyword evidence="5" id="KW-0949">S-adenosyl-L-methionine</keyword>
<dbReference type="GO" id="GO:0004014">
    <property type="term" value="F:adenosylmethionine decarboxylase activity"/>
    <property type="evidence" value="ECO:0007669"/>
    <property type="project" value="UniProtKB-EC"/>
</dbReference>
<proteinExistence type="inferred from homology"/>
<evidence type="ECO:0000256" key="10">
    <source>
        <dbReference type="ARBA" id="ARBA00023145"/>
    </source>
</evidence>
<accession>A0A0B2UTR4</accession>
<protein>
    <recommendedName>
        <fullName evidence="4">adenosylmethionine decarboxylase</fullName>
        <ecNumber evidence="4">4.1.1.50</ecNumber>
    </recommendedName>
</protein>
<dbReference type="Proteomes" id="UP000031036">
    <property type="component" value="Unassembled WGS sequence"/>
</dbReference>
<keyword evidence="8" id="KW-0745">Spermidine biosynthesis</keyword>
<evidence type="ECO:0000256" key="8">
    <source>
        <dbReference type="ARBA" id="ARBA00023066"/>
    </source>
</evidence>
<gene>
    <name evidence="20" type="primary">smd-1</name>
    <name evidence="20" type="ORF">Tcan_13111</name>
</gene>
<feature type="active site" description="Proton donor; for catalytic activity" evidence="15">
    <location>
        <position position="100"/>
    </location>
</feature>
<evidence type="ECO:0000256" key="3">
    <source>
        <dbReference type="ARBA" id="ARBA00008466"/>
    </source>
</evidence>
<dbReference type="OMA" id="CYQRKNE"/>
<dbReference type="OrthoDB" id="1068353at2759"/>
<keyword evidence="21" id="KW-1185">Reference proteome</keyword>
<dbReference type="PIRSF" id="PIRSF001355">
    <property type="entry name" value="S-AdenosylMet_decarboxylase"/>
    <property type="match status" value="1"/>
</dbReference>
<dbReference type="UniPathway" id="UPA00331">
    <property type="reaction ID" value="UER00451"/>
</dbReference>
<feature type="active site" description="Schiff-base intermediate with substrate; via pyruvic acid" evidence="15">
    <location>
        <position position="86"/>
    </location>
</feature>
<dbReference type="AlphaFoldDB" id="A0A0B2UTR4"/>
<dbReference type="EMBL" id="JPKZ01003226">
    <property type="protein sequence ID" value="KHN72629.1"/>
    <property type="molecule type" value="Genomic_DNA"/>
</dbReference>
<feature type="chain" id="PRO_5042320130" description="S-adenosylmethionine decarboxylase beta chain" evidence="19">
    <location>
        <begin position="1"/>
        <end position="85"/>
    </location>
</feature>
<comment type="pathway">
    <text evidence="2">Amine and polyamine biosynthesis; S-adenosylmethioninamine biosynthesis; S-adenosylmethioninamine from S-adenosyl-L-methionine: step 1/1.</text>
</comment>
<dbReference type="InterPro" id="IPR001985">
    <property type="entry name" value="S-AdoMet_decarboxylase_euk"/>
</dbReference>
<dbReference type="EC" id="4.1.1.50" evidence="4"/>
<dbReference type="PANTHER" id="PTHR11570:SF0">
    <property type="entry name" value="S-ADENOSYLMETHIONINE DECARBOXYLASE PROENZYME"/>
    <property type="match status" value="1"/>
</dbReference>
<feature type="modified residue" description="Pyruvic acid (Ser); by autocatalysis" evidence="17">
    <location>
        <position position="86"/>
    </location>
</feature>
<evidence type="ECO:0000256" key="6">
    <source>
        <dbReference type="ARBA" id="ARBA00022793"/>
    </source>
</evidence>
<evidence type="ECO:0000256" key="5">
    <source>
        <dbReference type="ARBA" id="ARBA00022691"/>
    </source>
</evidence>
<dbReference type="GO" id="GO:0005829">
    <property type="term" value="C:cytosol"/>
    <property type="evidence" value="ECO:0007669"/>
    <property type="project" value="TreeGrafter"/>
</dbReference>
<dbReference type="InterPro" id="IPR048283">
    <property type="entry name" value="AdoMetDC-like"/>
</dbReference>
<keyword evidence="12" id="KW-0704">Schiff base</keyword>
<evidence type="ECO:0000313" key="21">
    <source>
        <dbReference type="Proteomes" id="UP000031036"/>
    </source>
</evidence>
<evidence type="ECO:0000256" key="13">
    <source>
        <dbReference type="ARBA" id="ARBA00023317"/>
    </source>
</evidence>
<feature type="chain" id="PRO_5042320129" description="S-adenosylmethionine decarboxylase alpha chain" evidence="19">
    <location>
        <begin position="86"/>
        <end position="405"/>
    </location>
</feature>
<feature type="binding site" evidence="16">
    <location>
        <position position="299"/>
    </location>
    <ligand>
        <name>substrate</name>
    </ligand>
</feature>
<evidence type="ECO:0000256" key="14">
    <source>
        <dbReference type="ARBA" id="ARBA00048112"/>
    </source>
</evidence>
<evidence type="ECO:0000256" key="16">
    <source>
        <dbReference type="PIRSR" id="PIRSR001355-2"/>
    </source>
</evidence>
<evidence type="ECO:0000256" key="17">
    <source>
        <dbReference type="PIRSR" id="PIRSR001355-3"/>
    </source>
</evidence>
<dbReference type="PROSITE" id="PS01336">
    <property type="entry name" value="ADOMETDC"/>
    <property type="match status" value="1"/>
</dbReference>
<evidence type="ECO:0000256" key="11">
    <source>
        <dbReference type="ARBA" id="ARBA00023239"/>
    </source>
</evidence>
<name>A0A0B2UTR4_TOXCA</name>
<evidence type="ECO:0000256" key="7">
    <source>
        <dbReference type="ARBA" id="ARBA00022813"/>
    </source>
</evidence>
<comment type="caution">
    <text evidence="20">The sequence shown here is derived from an EMBL/GenBank/DDBJ whole genome shotgun (WGS) entry which is preliminary data.</text>
</comment>
<dbReference type="Gene3D" id="3.60.90.10">
    <property type="entry name" value="S-adenosylmethionine decarboxylase"/>
    <property type="match status" value="2"/>
</dbReference>
<evidence type="ECO:0000256" key="1">
    <source>
        <dbReference type="ARBA" id="ARBA00001928"/>
    </source>
</evidence>
<feature type="binding site" evidence="16">
    <location>
        <position position="85"/>
    </location>
    <ligand>
        <name>substrate</name>
    </ligand>
</feature>
<sequence length="405" mass="46377">MSLNSLLSDVSLPSELSVVPAVDAANYFFEGAEKLLEIWFDVEQQGATSLRTIPYNELVAMLDVAQCHILHCKSNERMDSYVLSESSMFVSDARIILKTCGTTRLLHTVGPLLDLAHRYCHMDNVINVFYSRKNFMRPEMQPHPHNSFEGEIEYLDNYFQDGAAYCMGSLKQDRWFLYTMSIPQAPLPYADHTLEIMMTEMPNEVMTVFTRAACRDAKECTKKSGIDRVVPFGTTIHEELFDPCGYSMNGLVPKSKSGIDRVVPFGTTIHEELFDPCGYSMNGLVPKSDQYVTIHVTPEPEFSYVSFETNQNSMCLYKQTLRVIDIFKPNKFLLTVFANERSIKGKETQQNLWEREITGYKRVNLQYLRLQHETLVYAQYVKRKGTGVKNVPLRRIITDDDGHSD</sequence>
<evidence type="ECO:0000256" key="19">
    <source>
        <dbReference type="PIRSR" id="PIRSR001355-5"/>
    </source>
</evidence>
<dbReference type="GO" id="GO:0006597">
    <property type="term" value="P:spermine biosynthetic process"/>
    <property type="evidence" value="ECO:0007669"/>
    <property type="project" value="InterPro"/>
</dbReference>
<evidence type="ECO:0000256" key="4">
    <source>
        <dbReference type="ARBA" id="ARBA00012357"/>
    </source>
</evidence>
<keyword evidence="9" id="KW-0620">Polyamine biosynthesis</keyword>
<keyword evidence="13" id="KW-0670">Pyruvate</keyword>
<evidence type="ECO:0000313" key="20">
    <source>
        <dbReference type="EMBL" id="KHN72629.1"/>
    </source>
</evidence>
<evidence type="ECO:0000256" key="9">
    <source>
        <dbReference type="ARBA" id="ARBA00023115"/>
    </source>
</evidence>
<evidence type="ECO:0000256" key="15">
    <source>
        <dbReference type="PIRSR" id="PIRSR001355-1"/>
    </source>
</evidence>
<dbReference type="Pfam" id="PF01536">
    <property type="entry name" value="SAM_decarbox"/>
    <property type="match status" value="2"/>
</dbReference>
<dbReference type="NCBIfam" id="TIGR00535">
    <property type="entry name" value="SAM_DCase"/>
    <property type="match status" value="1"/>
</dbReference>